<dbReference type="InterPro" id="IPR018062">
    <property type="entry name" value="HTH_AraC-typ_CS"/>
</dbReference>
<dbReference type="Gene3D" id="1.10.287.130">
    <property type="match status" value="1"/>
</dbReference>
<dbReference type="InterPro" id="IPR011006">
    <property type="entry name" value="CheY-like_superfamily"/>
</dbReference>
<dbReference type="Pfam" id="PF12833">
    <property type="entry name" value="HTH_18"/>
    <property type="match status" value="1"/>
</dbReference>
<keyword evidence="6" id="KW-0804">Transcription</keyword>
<dbReference type="InterPro" id="IPR036097">
    <property type="entry name" value="HisK_dim/P_sf"/>
</dbReference>
<evidence type="ECO:0000313" key="13">
    <source>
        <dbReference type="EMBL" id="MBU3837656.1"/>
    </source>
</evidence>
<dbReference type="GO" id="GO:0043565">
    <property type="term" value="F:sequence-specific DNA binding"/>
    <property type="evidence" value="ECO:0007669"/>
    <property type="project" value="InterPro"/>
</dbReference>
<dbReference type="SUPFAM" id="SSF46689">
    <property type="entry name" value="Homeodomain-like"/>
    <property type="match status" value="1"/>
</dbReference>
<dbReference type="SUPFAM" id="SSF101898">
    <property type="entry name" value="NHL repeat"/>
    <property type="match status" value="1"/>
</dbReference>
<dbReference type="CDD" id="cd00082">
    <property type="entry name" value="HisKA"/>
    <property type="match status" value="1"/>
</dbReference>
<dbReference type="PROSITE" id="PS00041">
    <property type="entry name" value="HTH_ARAC_FAMILY_1"/>
    <property type="match status" value="1"/>
</dbReference>
<keyword evidence="5" id="KW-0238">DNA-binding</keyword>
<dbReference type="InterPro" id="IPR003594">
    <property type="entry name" value="HATPase_dom"/>
</dbReference>
<dbReference type="Proteomes" id="UP000783796">
    <property type="component" value="Unassembled WGS sequence"/>
</dbReference>
<evidence type="ECO:0000259" key="11">
    <source>
        <dbReference type="PROSITE" id="PS50109"/>
    </source>
</evidence>
<dbReference type="Pfam" id="PF00512">
    <property type="entry name" value="HisKA"/>
    <property type="match status" value="1"/>
</dbReference>
<dbReference type="Gene3D" id="2.130.10.10">
    <property type="entry name" value="YVTN repeat-like/Quinoprotein amine dehydrogenase"/>
    <property type="match status" value="2"/>
</dbReference>
<dbReference type="SUPFAM" id="SSF52172">
    <property type="entry name" value="CheY-like"/>
    <property type="match status" value="1"/>
</dbReference>
<feature type="modified residue" description="4-aspartylphosphate" evidence="7">
    <location>
        <position position="1141"/>
    </location>
</feature>
<evidence type="ECO:0000259" key="12">
    <source>
        <dbReference type="PROSITE" id="PS50110"/>
    </source>
</evidence>
<keyword evidence="9" id="KW-0472">Membrane</keyword>
<dbReference type="CDD" id="cd00075">
    <property type="entry name" value="HATPase"/>
    <property type="match status" value="1"/>
</dbReference>
<evidence type="ECO:0000256" key="9">
    <source>
        <dbReference type="SAM" id="Phobius"/>
    </source>
</evidence>
<dbReference type="SMART" id="SM00387">
    <property type="entry name" value="HATPase_c"/>
    <property type="match status" value="1"/>
</dbReference>
<keyword evidence="8" id="KW-0175">Coiled coil</keyword>
<dbReference type="Gene3D" id="2.60.40.10">
    <property type="entry name" value="Immunoglobulins"/>
    <property type="match status" value="1"/>
</dbReference>
<dbReference type="PANTHER" id="PTHR43547">
    <property type="entry name" value="TWO-COMPONENT HISTIDINE KINASE"/>
    <property type="match status" value="1"/>
</dbReference>
<reference evidence="13" key="1">
    <citation type="journal article" date="2021" name="PeerJ">
        <title>Extensive microbial diversity within the chicken gut microbiome revealed by metagenomics and culture.</title>
        <authorList>
            <person name="Gilroy R."/>
            <person name="Ravi A."/>
            <person name="Getino M."/>
            <person name="Pursley I."/>
            <person name="Horton D.L."/>
            <person name="Alikhan N.F."/>
            <person name="Baker D."/>
            <person name="Gharbi K."/>
            <person name="Hall N."/>
            <person name="Watson M."/>
            <person name="Adriaenssens E.M."/>
            <person name="Foster-Nyarko E."/>
            <person name="Jarju S."/>
            <person name="Secka A."/>
            <person name="Antonio M."/>
            <person name="Oren A."/>
            <person name="Chaudhuri R.R."/>
            <person name="La Ragione R."/>
            <person name="Hildebrand F."/>
            <person name="Pallen M.J."/>
        </authorList>
    </citation>
    <scope>NUCLEOTIDE SEQUENCE</scope>
    <source>
        <strain evidence="13">G4-2901</strain>
    </source>
</reference>
<dbReference type="GO" id="GO:0003700">
    <property type="term" value="F:DNA-binding transcription factor activity"/>
    <property type="evidence" value="ECO:0007669"/>
    <property type="project" value="InterPro"/>
</dbReference>
<gene>
    <name evidence="13" type="ORF">H9777_04925</name>
</gene>
<dbReference type="PROSITE" id="PS50109">
    <property type="entry name" value="HIS_KIN"/>
    <property type="match status" value="1"/>
</dbReference>
<keyword evidence="3 7" id="KW-0597">Phosphoprotein</keyword>
<dbReference type="SUPFAM" id="SSF47384">
    <property type="entry name" value="Homodimeric domain of signal transducing histidine kinase"/>
    <property type="match status" value="1"/>
</dbReference>
<dbReference type="SUPFAM" id="SSF63829">
    <property type="entry name" value="Calcium-dependent phosphotriesterase"/>
    <property type="match status" value="2"/>
</dbReference>
<dbReference type="InterPro" id="IPR003661">
    <property type="entry name" value="HisK_dim/P_dom"/>
</dbReference>
<dbReference type="EMBL" id="JAHLFW010000046">
    <property type="protein sequence ID" value="MBU3837656.1"/>
    <property type="molecule type" value="Genomic_DNA"/>
</dbReference>
<keyword evidence="9" id="KW-1133">Transmembrane helix</keyword>
<dbReference type="InterPro" id="IPR013783">
    <property type="entry name" value="Ig-like_fold"/>
</dbReference>
<evidence type="ECO:0000256" key="8">
    <source>
        <dbReference type="SAM" id="Coils"/>
    </source>
</evidence>
<dbReference type="CDD" id="cd17574">
    <property type="entry name" value="REC_OmpR"/>
    <property type="match status" value="1"/>
</dbReference>
<evidence type="ECO:0000256" key="3">
    <source>
        <dbReference type="ARBA" id="ARBA00022553"/>
    </source>
</evidence>
<dbReference type="Pfam" id="PF00072">
    <property type="entry name" value="Response_reg"/>
    <property type="match status" value="1"/>
</dbReference>
<dbReference type="Gene3D" id="3.30.565.10">
    <property type="entry name" value="Histidine kinase-like ATPase, C-terminal domain"/>
    <property type="match status" value="1"/>
</dbReference>
<dbReference type="SMART" id="SM00388">
    <property type="entry name" value="HisKA"/>
    <property type="match status" value="1"/>
</dbReference>
<dbReference type="PRINTS" id="PR00344">
    <property type="entry name" value="BCTRLSENSOR"/>
</dbReference>
<name>A0A948TB67_9BACT</name>
<dbReference type="Pfam" id="PF02518">
    <property type="entry name" value="HATPase_c"/>
    <property type="match status" value="1"/>
</dbReference>
<dbReference type="GO" id="GO:0000155">
    <property type="term" value="F:phosphorelay sensor kinase activity"/>
    <property type="evidence" value="ECO:0007669"/>
    <property type="project" value="InterPro"/>
</dbReference>
<evidence type="ECO:0000256" key="2">
    <source>
        <dbReference type="ARBA" id="ARBA00012438"/>
    </source>
</evidence>
<dbReference type="InterPro" id="IPR018060">
    <property type="entry name" value="HTH_AraC"/>
</dbReference>
<accession>A0A948TB67</accession>
<dbReference type="InterPro" id="IPR015943">
    <property type="entry name" value="WD40/YVTN_repeat-like_dom_sf"/>
</dbReference>
<evidence type="ECO:0000256" key="1">
    <source>
        <dbReference type="ARBA" id="ARBA00000085"/>
    </source>
</evidence>
<sequence length="1349" mass="152943">MKSILYLLICVCWVVIGNANAQYSRIFTIETGLSSSLINNLYQDKRGDIWISTGYGLNRYDGAKFINYKSIKNDSTSLLCNNVYSVYEYEDGLFVLSTDGLQAYDYSTDKFYSLLFSGNNYNNKCILKRKDGTILLGTSGYGIKVLHIDNNGESKVSDLNNNYYGYNINSLLEDNNGNLWIATEFDGLICVLSDGTEHRYTSIGNDSIDCINLCVMDSEGRLYISSVGNGVYVYSRNEGNFKKIYDTRYPVTSIVQRGGRMLIGTDGDGIAYYDIMTGNTGKSEFLISDINLSEAKVHSIVVDKYDNLWIGVFQKGVVFIPANTNKFGYIGVRSTLNNSIGDKCVTGICCDSEGNFLVGTDNDGIYILDENYKMISHLSPRKQNPDAPHTVMCMLRDTQDRIWVGSYLDGLSILDTKKRLLKKISFQDNKYSKADKIYALAEDMYGRIWVGTMGVGLYYIDPTNPNKVNDVLRVGSHELELNKNVNLWINSLYCSPSGILYIGTVDGIKCLDLNTASYKAPLSVLRRNTITSICQDSAGSIWIGTIDGIKVFTPDLSKMLVSYSVEDGLPSNNIASITNDSSGNMWVSTNLGLAKFDLHTETFNSFRTYDGLYNNEFSKNAFYKDKNGMLYWGGTSGIVYFNPEEIKVEPSDYNIRITGLYLHGKPVNGTTMSGRYRVLSRELITNSNVNLSYLDNSFTIEFANDNFGITPTLEFSMDGGNWNSLKQGMSSVSFSNLSTGKHIFTVRDKTSRKSSATLKIIIHPAWYASWWAKTAYCMIAIFLFLFILYQVRMKYMVKQEMIKHKLQEEANEAKLQFFINISHEIRTPMSLIISPLHKLISSDKNVERQKNYSLIERNAERILTLINQLMDTRKIDKQQMKLKFAEVDLVSFIKDIIDIFSYQADCKGIKVNVLSEKERVNAWVDPNNFDKVILNLLSNSFKHVADNGEINIYIKTGTDEHVRTPLNNYIEIVVEDNGTGIKENEIEHIFERFYQISDDSSYKLGTGIGLHLTMSLVKLHHGVISAKNNTNKPGCSFTIRIPLGKEHLSEQEIIDNKSEYLRQRTEVYEKTFMIEEKTTEEDNTKKIIRKKHTLLIVEDDEEIRNYLVSELDSLYRVVQCKNGKEALRILASNAPDLILSDVMMPEVDGLTLLRKIKQNIKINHIPVVLLTAKNSESDNMEGLSFGADAYLTKPFNIDMVRITIENLLKNRDVLKNNFSGKQEQDSNIIYIKPESSDDKLMKKIMKAINNNISNPELNVEMIAAEVGISRVHLYRKLKELTNQSTRDFIRNIRLKQAEALLMSDKNYNVSEIALLVGFNNATYFSNAFKELYGMSPSKYVEINKGKNKI</sequence>
<evidence type="ECO:0000256" key="6">
    <source>
        <dbReference type="ARBA" id="ARBA00023163"/>
    </source>
</evidence>
<evidence type="ECO:0000259" key="10">
    <source>
        <dbReference type="PROSITE" id="PS01124"/>
    </source>
</evidence>
<dbReference type="EC" id="2.7.13.3" evidence="2"/>
<dbReference type="Gene3D" id="3.40.50.2300">
    <property type="match status" value="1"/>
</dbReference>
<feature type="transmembrane region" description="Helical" evidence="9">
    <location>
        <begin position="770"/>
        <end position="791"/>
    </location>
</feature>
<evidence type="ECO:0000313" key="14">
    <source>
        <dbReference type="Proteomes" id="UP000783796"/>
    </source>
</evidence>
<dbReference type="InterPro" id="IPR011110">
    <property type="entry name" value="Reg_prop"/>
</dbReference>
<proteinExistence type="predicted"/>
<feature type="coiled-coil region" evidence="8">
    <location>
        <begin position="1197"/>
        <end position="1224"/>
    </location>
</feature>
<dbReference type="InterPro" id="IPR005467">
    <property type="entry name" value="His_kinase_dom"/>
</dbReference>
<evidence type="ECO:0000256" key="5">
    <source>
        <dbReference type="ARBA" id="ARBA00023125"/>
    </source>
</evidence>
<dbReference type="Pfam" id="PF07494">
    <property type="entry name" value="Reg_prop"/>
    <property type="match status" value="5"/>
</dbReference>
<dbReference type="PROSITE" id="PS50110">
    <property type="entry name" value="RESPONSE_REGULATORY"/>
    <property type="match status" value="1"/>
</dbReference>
<keyword evidence="9" id="KW-0812">Transmembrane</keyword>
<feature type="domain" description="HTH araC/xylS-type" evidence="10">
    <location>
        <begin position="1242"/>
        <end position="1342"/>
    </location>
</feature>
<dbReference type="SMART" id="SM00342">
    <property type="entry name" value="HTH_ARAC"/>
    <property type="match status" value="1"/>
</dbReference>
<dbReference type="PROSITE" id="PS01124">
    <property type="entry name" value="HTH_ARAC_FAMILY_2"/>
    <property type="match status" value="1"/>
</dbReference>
<feature type="domain" description="Histidine kinase" evidence="11">
    <location>
        <begin position="820"/>
        <end position="1045"/>
    </location>
</feature>
<dbReference type="InterPro" id="IPR036890">
    <property type="entry name" value="HATPase_C_sf"/>
</dbReference>
<keyword evidence="4" id="KW-0805">Transcription regulation</keyword>
<feature type="domain" description="Response regulatory" evidence="12">
    <location>
        <begin position="1093"/>
        <end position="1208"/>
    </location>
</feature>
<comment type="catalytic activity">
    <reaction evidence="1">
        <text>ATP + protein L-histidine = ADP + protein N-phospho-L-histidine.</text>
        <dbReference type="EC" id="2.7.13.3"/>
    </reaction>
</comment>
<reference evidence="13" key="2">
    <citation type="submission" date="2021-04" db="EMBL/GenBank/DDBJ databases">
        <authorList>
            <person name="Gilroy R."/>
        </authorList>
    </citation>
    <scope>NUCLEOTIDE SEQUENCE</scope>
    <source>
        <strain evidence="13">G4-2901</strain>
    </source>
</reference>
<dbReference type="PANTHER" id="PTHR43547:SF2">
    <property type="entry name" value="HYBRID SIGNAL TRANSDUCTION HISTIDINE KINASE C"/>
    <property type="match status" value="1"/>
</dbReference>
<protein>
    <recommendedName>
        <fullName evidence="2">histidine kinase</fullName>
        <ecNumber evidence="2">2.7.13.3</ecNumber>
    </recommendedName>
</protein>
<dbReference type="SMART" id="SM00448">
    <property type="entry name" value="REC"/>
    <property type="match status" value="1"/>
</dbReference>
<dbReference type="InterPro" id="IPR004358">
    <property type="entry name" value="Sig_transdc_His_kin-like_C"/>
</dbReference>
<comment type="caution">
    <text evidence="13">The sequence shown here is derived from an EMBL/GenBank/DDBJ whole genome shotgun (WGS) entry which is preliminary data.</text>
</comment>
<dbReference type="InterPro" id="IPR001789">
    <property type="entry name" value="Sig_transdc_resp-reg_receiver"/>
</dbReference>
<dbReference type="SUPFAM" id="SSF55874">
    <property type="entry name" value="ATPase domain of HSP90 chaperone/DNA topoisomerase II/histidine kinase"/>
    <property type="match status" value="1"/>
</dbReference>
<organism evidence="13 14">
    <name type="scientific">Candidatus Phocaeicola faecigallinarum</name>
    <dbReference type="NCBI Taxonomy" id="2838732"/>
    <lineage>
        <taxon>Bacteria</taxon>
        <taxon>Pseudomonadati</taxon>
        <taxon>Bacteroidota</taxon>
        <taxon>Bacteroidia</taxon>
        <taxon>Bacteroidales</taxon>
        <taxon>Bacteroidaceae</taxon>
        <taxon>Phocaeicola</taxon>
    </lineage>
</organism>
<evidence type="ECO:0000256" key="7">
    <source>
        <dbReference type="PROSITE-ProRule" id="PRU00169"/>
    </source>
</evidence>
<dbReference type="Gene3D" id="1.10.10.60">
    <property type="entry name" value="Homeodomain-like"/>
    <property type="match status" value="2"/>
</dbReference>
<evidence type="ECO:0000256" key="4">
    <source>
        <dbReference type="ARBA" id="ARBA00023015"/>
    </source>
</evidence>
<dbReference type="InterPro" id="IPR009057">
    <property type="entry name" value="Homeodomain-like_sf"/>
</dbReference>